<dbReference type="PANTHER" id="PTHR35566:SF1">
    <property type="entry name" value="TYPE VI SECRETION SYSTEM BASEPLATE COMPONENT TSSK1"/>
    <property type="match status" value="1"/>
</dbReference>
<sequence length="446" mass="50250">MLTRNRIVWGEGLFIKPQHFQQQQRHNDYLLYTSLSAFTEHFYGVSELKINEDHLGFGRITLVTASGIMPDGTFFSLPYEDVLPLPLQVSEANLVGQVVYLAVPLASDHILEINTSLEHSGSRTRYQACLESVRDLYSQSAEIAAVNVAKVNLRLMLESEDRSTFASLPVARIADKRPDGSLLLDPHFIPTCLTINTVTHLKSFLSEVTGLVSERAKNLADRIGSPGQQGVADVAEFMLLQLLNRMQPVLEHLNSRAVVHPEHLFTLLSGFCGELMTFTDLSRLPKSIPRYYHDDLQRSFHPLMLALRQALSTVLSPRAQSLQLLEQRFGVFVAAVTQEELLRDADFILAVKANMPLDILSKQFVQQSKIATPEAIMKLVSTHTHGIPLRPLATSPRQLPYHNGYIYFSLDRQSPYWPRTGTNSGFAFHIGGKFPELDMQFWAIRR</sequence>
<dbReference type="PANTHER" id="PTHR35566">
    <property type="entry name" value="BLR3599 PROTEIN"/>
    <property type="match status" value="1"/>
</dbReference>
<comment type="caution">
    <text evidence="1">The sequence shown here is derived from an EMBL/GenBank/DDBJ whole genome shotgun (WGS) entry which is preliminary data.</text>
</comment>
<dbReference type="Proteomes" id="UP000251576">
    <property type="component" value="Unassembled WGS sequence"/>
</dbReference>
<reference evidence="1 2" key="1">
    <citation type="submission" date="2018-06" db="EMBL/GenBank/DDBJ databases">
        <title>ACT-28, a chromosomally-encoded AmpC with carbapenemase activity from Enterobacter kobei.</title>
        <authorList>
            <person name="Jousset A.B."/>
            <person name="Oueslati S."/>
            <person name="Bernabeu S."/>
            <person name="Takissian J."/>
            <person name="Creton E."/>
            <person name="Vogel A."/>
            <person name="Cotellon G."/>
            <person name="Bonnin R.A."/>
            <person name="Dortet L."/>
            <person name="Naas T."/>
        </authorList>
    </citation>
    <scope>NUCLEOTIDE SEQUENCE [LARGE SCALE GENOMIC DNA]</scope>
    <source>
        <strain evidence="1 2">99B3</strain>
    </source>
</reference>
<dbReference type="NCBIfam" id="TIGR03353">
    <property type="entry name" value="VI_chp_4"/>
    <property type="match status" value="1"/>
</dbReference>
<dbReference type="AlphaFoldDB" id="A0A330GL55"/>
<protein>
    <submittedName>
        <fullName evidence="1">Type VI secretion system baseplate subunit TssK</fullName>
    </submittedName>
</protein>
<evidence type="ECO:0000313" key="1">
    <source>
        <dbReference type="EMBL" id="RAZ68954.1"/>
    </source>
</evidence>
<accession>A0A330GL55</accession>
<dbReference type="RefSeq" id="WP_112780485.1">
    <property type="nucleotide sequence ID" value="NZ_CABMNQ010000010.1"/>
</dbReference>
<organism evidence="1 2">
    <name type="scientific">Enterobacter cloacae</name>
    <dbReference type="NCBI Taxonomy" id="550"/>
    <lineage>
        <taxon>Bacteria</taxon>
        <taxon>Pseudomonadati</taxon>
        <taxon>Pseudomonadota</taxon>
        <taxon>Gammaproteobacteria</taxon>
        <taxon>Enterobacterales</taxon>
        <taxon>Enterobacteriaceae</taxon>
        <taxon>Enterobacter</taxon>
        <taxon>Enterobacter cloacae complex</taxon>
    </lineage>
</organism>
<dbReference type="Pfam" id="PF05936">
    <property type="entry name" value="T6SS_VasE"/>
    <property type="match status" value="1"/>
</dbReference>
<evidence type="ECO:0000313" key="2">
    <source>
        <dbReference type="Proteomes" id="UP000251576"/>
    </source>
</evidence>
<proteinExistence type="predicted"/>
<dbReference type="InterPro" id="IPR010263">
    <property type="entry name" value="T6SS_TssK"/>
</dbReference>
<gene>
    <name evidence="1" type="primary">tssK</name>
    <name evidence="1" type="ORF">DP202_07685</name>
</gene>
<dbReference type="EMBL" id="QMDH01000010">
    <property type="protein sequence ID" value="RAZ68954.1"/>
    <property type="molecule type" value="Genomic_DNA"/>
</dbReference>
<name>A0A330GL55_ENTCL</name>